<dbReference type="Proteomes" id="UP000510621">
    <property type="component" value="Chromosome"/>
</dbReference>
<name>A0A7L6ASD5_9GAMM</name>
<dbReference type="GO" id="GO:0006465">
    <property type="term" value="P:signal peptide processing"/>
    <property type="evidence" value="ECO:0007669"/>
    <property type="project" value="InterPro"/>
</dbReference>
<organism evidence="2 3">
    <name type="scientific">Candidatus Thiothrix singaporensis</name>
    <dbReference type="NCBI Taxonomy" id="2799669"/>
    <lineage>
        <taxon>Bacteria</taxon>
        <taxon>Pseudomonadati</taxon>
        <taxon>Pseudomonadota</taxon>
        <taxon>Gammaproteobacteria</taxon>
        <taxon>Thiotrichales</taxon>
        <taxon>Thiotrichaceae</taxon>
        <taxon>Thiothrix</taxon>
    </lineage>
</organism>
<dbReference type="EMBL" id="CP059265">
    <property type="protein sequence ID" value="QLQ32052.1"/>
    <property type="molecule type" value="Genomic_DNA"/>
</dbReference>
<evidence type="ECO:0000313" key="2">
    <source>
        <dbReference type="EMBL" id="QLQ32052.1"/>
    </source>
</evidence>
<dbReference type="InterPro" id="IPR036286">
    <property type="entry name" value="LexA/Signal_pep-like_sf"/>
</dbReference>
<proteinExistence type="predicted"/>
<dbReference type="InterPro" id="IPR019533">
    <property type="entry name" value="Peptidase_S26"/>
</dbReference>
<dbReference type="KEGG" id="this:HZT40_11175"/>
<dbReference type="Pfam" id="PF10502">
    <property type="entry name" value="Peptidase_S26"/>
    <property type="match status" value="1"/>
</dbReference>
<dbReference type="Gene3D" id="2.10.109.10">
    <property type="entry name" value="Umud Fragment, subunit A"/>
    <property type="match status" value="1"/>
</dbReference>
<evidence type="ECO:0000313" key="3">
    <source>
        <dbReference type="Proteomes" id="UP000510621"/>
    </source>
</evidence>
<dbReference type="AlphaFoldDB" id="A0A7L6ASD5"/>
<protein>
    <submittedName>
        <fullName evidence="2">S26 family signal peptidase</fullName>
    </submittedName>
</protein>
<keyword evidence="3" id="KW-1185">Reference proteome</keyword>
<feature type="domain" description="Peptidase S26" evidence="1">
    <location>
        <begin position="9"/>
        <end position="118"/>
    </location>
</feature>
<sequence length="122" mass="13199">MVWPGDKANLRVGDTIGFYPPVNPYYPNAFLFIKQVAGVAGDRVEFGGEFSQGADFYINGRRLGIAKAFSRGGKTLQHSAGGVIPPGYVFAWTPHSDSFDSRYTVVGLIPATQVVVGAQRLF</sequence>
<dbReference type="GO" id="GO:0004252">
    <property type="term" value="F:serine-type endopeptidase activity"/>
    <property type="evidence" value="ECO:0007669"/>
    <property type="project" value="InterPro"/>
</dbReference>
<evidence type="ECO:0000259" key="1">
    <source>
        <dbReference type="Pfam" id="PF10502"/>
    </source>
</evidence>
<gene>
    <name evidence="2" type="ORF">HZT40_11175</name>
</gene>
<dbReference type="SUPFAM" id="SSF51306">
    <property type="entry name" value="LexA/Signal peptidase"/>
    <property type="match status" value="1"/>
</dbReference>
<accession>A0A7L6ASD5</accession>
<reference evidence="2" key="1">
    <citation type="submission" date="2020-06" db="EMBL/GenBank/DDBJ databases">
        <title>Analysis procedures for assessing recovery of high quality, complete, closed genomes from Nanopore long read metagenome sequencing.</title>
        <authorList>
            <person name="Bessarab I."/>
            <person name="Arumugam K."/>
            <person name="Haryono M."/>
            <person name="Liu X."/>
            <person name="Roy S."/>
            <person name="Zuniga-Montanez R.E."/>
            <person name="Qiu G."/>
            <person name="Drautz-Moses D.I."/>
            <person name="Law Y.Y."/>
            <person name="Wuertz S."/>
            <person name="Lauro F.M."/>
            <person name="Huson D.H."/>
            <person name="Williams R.B."/>
        </authorList>
    </citation>
    <scope>NUCLEOTIDE SEQUENCE [LARGE SCALE GENOMIC DNA]</scope>
    <source>
        <strain evidence="2">SSD2</strain>
    </source>
</reference>